<dbReference type="SUPFAM" id="SSF51735">
    <property type="entry name" value="NAD(P)-binding Rossmann-fold domains"/>
    <property type="match status" value="1"/>
</dbReference>
<dbReference type="InterPro" id="IPR001509">
    <property type="entry name" value="Epimerase_deHydtase"/>
</dbReference>
<protein>
    <recommendedName>
        <fullName evidence="1">NAD-dependent epimerase/dehydratase domain-containing protein</fullName>
    </recommendedName>
</protein>
<dbReference type="PANTHER" id="PTHR12126">
    <property type="entry name" value="NADH-UBIQUINONE OXIDOREDUCTASE 39 KDA SUBUNIT-RELATED"/>
    <property type="match status" value="1"/>
</dbReference>
<accession>A0A2S5BC48</accession>
<dbReference type="InterPro" id="IPR036291">
    <property type="entry name" value="NAD(P)-bd_dom_sf"/>
</dbReference>
<sequence>MKIGIFGGNGFVGSAVARKAVARGWKVVSFSRSGKAFQTPAGHTPAWAEEVEWRKASAFDPTTYEAELPSCDALVSTLGILFEADYKSQGQARPLAVLKAIAESATGSRGNPLAKQTDRSYERINRDSALSLYHAFHQSRAAASAEPSPFVFISAADIFRPFVPQRYISTKRAAEAAIWQRAQAEKADRPVRPILMRPSLMYHPHLAPSSTFPATLLEASSTVHQYIPPALRFAPAYRSPRQPAEAVPSAFQSFASLLSVPPIHVDAVGEAVCRSIAAPEVDGVVDVARMRQMLGFDPATPPHAAADGQAL</sequence>
<dbReference type="InterPro" id="IPR051207">
    <property type="entry name" value="ComplexI_NDUFA9_subunit"/>
</dbReference>
<keyword evidence="3" id="KW-1185">Reference proteome</keyword>
<dbReference type="AlphaFoldDB" id="A0A2S5BC48"/>
<dbReference type="Gene3D" id="3.40.50.720">
    <property type="entry name" value="NAD(P)-binding Rossmann-like Domain"/>
    <property type="match status" value="1"/>
</dbReference>
<name>A0A2S5BC48_9BASI</name>
<evidence type="ECO:0000313" key="2">
    <source>
        <dbReference type="EMBL" id="POY74338.1"/>
    </source>
</evidence>
<dbReference type="STRING" id="741276.A0A2S5BC48"/>
<gene>
    <name evidence="2" type="ORF">BMF94_2532</name>
</gene>
<dbReference type="PANTHER" id="PTHR12126:SF16">
    <property type="entry name" value="MIOREX COMPLEX COMPONENT 2"/>
    <property type="match status" value="1"/>
</dbReference>
<dbReference type="EMBL" id="PJQD01000025">
    <property type="protein sequence ID" value="POY74338.1"/>
    <property type="molecule type" value="Genomic_DNA"/>
</dbReference>
<evidence type="ECO:0000259" key="1">
    <source>
        <dbReference type="Pfam" id="PF01370"/>
    </source>
</evidence>
<dbReference type="Proteomes" id="UP000237144">
    <property type="component" value="Unassembled WGS sequence"/>
</dbReference>
<feature type="domain" description="NAD-dependent epimerase/dehydratase" evidence="1">
    <location>
        <begin position="5"/>
        <end position="205"/>
    </location>
</feature>
<organism evidence="2 3">
    <name type="scientific">Rhodotorula taiwanensis</name>
    <dbReference type="NCBI Taxonomy" id="741276"/>
    <lineage>
        <taxon>Eukaryota</taxon>
        <taxon>Fungi</taxon>
        <taxon>Dikarya</taxon>
        <taxon>Basidiomycota</taxon>
        <taxon>Pucciniomycotina</taxon>
        <taxon>Microbotryomycetes</taxon>
        <taxon>Sporidiobolales</taxon>
        <taxon>Sporidiobolaceae</taxon>
        <taxon>Rhodotorula</taxon>
    </lineage>
</organism>
<dbReference type="Pfam" id="PF01370">
    <property type="entry name" value="Epimerase"/>
    <property type="match status" value="1"/>
</dbReference>
<comment type="caution">
    <text evidence="2">The sequence shown here is derived from an EMBL/GenBank/DDBJ whole genome shotgun (WGS) entry which is preliminary data.</text>
</comment>
<evidence type="ECO:0000313" key="3">
    <source>
        <dbReference type="Proteomes" id="UP000237144"/>
    </source>
</evidence>
<dbReference type="GO" id="GO:0005739">
    <property type="term" value="C:mitochondrion"/>
    <property type="evidence" value="ECO:0007669"/>
    <property type="project" value="TreeGrafter"/>
</dbReference>
<reference evidence="2 3" key="1">
    <citation type="journal article" date="2018" name="Front. Microbiol.">
        <title>Prospects for Fungal Bioremediation of Acidic Radioactive Waste Sites: Characterization and Genome Sequence of Rhodotorula taiwanensis MD1149.</title>
        <authorList>
            <person name="Tkavc R."/>
            <person name="Matrosova V.Y."/>
            <person name="Grichenko O.E."/>
            <person name="Gostincar C."/>
            <person name="Volpe R.P."/>
            <person name="Klimenkova P."/>
            <person name="Gaidamakova E.K."/>
            <person name="Zhou C.E."/>
            <person name="Stewart B.J."/>
            <person name="Lyman M.G."/>
            <person name="Malfatti S.A."/>
            <person name="Rubinfeld B."/>
            <person name="Courtot M."/>
            <person name="Singh J."/>
            <person name="Dalgard C.L."/>
            <person name="Hamilton T."/>
            <person name="Frey K.G."/>
            <person name="Gunde-Cimerman N."/>
            <person name="Dugan L."/>
            <person name="Daly M.J."/>
        </authorList>
    </citation>
    <scope>NUCLEOTIDE SEQUENCE [LARGE SCALE GENOMIC DNA]</scope>
    <source>
        <strain evidence="2 3">MD1149</strain>
    </source>
</reference>
<proteinExistence type="predicted"/>
<dbReference type="GO" id="GO:0044877">
    <property type="term" value="F:protein-containing complex binding"/>
    <property type="evidence" value="ECO:0007669"/>
    <property type="project" value="TreeGrafter"/>
</dbReference>
<dbReference type="OrthoDB" id="276721at2759"/>